<keyword evidence="4" id="KW-1185">Reference proteome</keyword>
<evidence type="ECO:0000313" key="3">
    <source>
        <dbReference type="EMBL" id="KAK0449203.1"/>
    </source>
</evidence>
<evidence type="ECO:0000259" key="2">
    <source>
        <dbReference type="Pfam" id="PF20152"/>
    </source>
</evidence>
<feature type="domain" description="DUF6534" evidence="2">
    <location>
        <begin position="73"/>
        <end position="165"/>
    </location>
</feature>
<proteinExistence type="predicted"/>
<keyword evidence="1" id="KW-1133">Transmembrane helix</keyword>
<feature type="transmembrane region" description="Helical" evidence="1">
    <location>
        <begin position="112"/>
        <end position="137"/>
    </location>
</feature>
<dbReference type="EMBL" id="JAUEPT010000008">
    <property type="protein sequence ID" value="KAK0449203.1"/>
    <property type="molecule type" value="Genomic_DNA"/>
</dbReference>
<organism evidence="3 4">
    <name type="scientific">Armillaria borealis</name>
    <dbReference type="NCBI Taxonomy" id="47425"/>
    <lineage>
        <taxon>Eukaryota</taxon>
        <taxon>Fungi</taxon>
        <taxon>Dikarya</taxon>
        <taxon>Basidiomycota</taxon>
        <taxon>Agaricomycotina</taxon>
        <taxon>Agaricomycetes</taxon>
        <taxon>Agaricomycetidae</taxon>
        <taxon>Agaricales</taxon>
        <taxon>Marasmiineae</taxon>
        <taxon>Physalacriaceae</taxon>
        <taxon>Armillaria</taxon>
    </lineage>
</organism>
<keyword evidence="1" id="KW-0472">Membrane</keyword>
<comment type="caution">
    <text evidence="3">The sequence shown here is derived from an EMBL/GenBank/DDBJ whole genome shotgun (WGS) entry which is preliminary data.</text>
</comment>
<dbReference type="PANTHER" id="PTHR40465:SF1">
    <property type="entry name" value="DUF6534 DOMAIN-CONTAINING PROTEIN"/>
    <property type="match status" value="1"/>
</dbReference>
<feature type="transmembrane region" description="Helical" evidence="1">
    <location>
        <begin position="25"/>
        <end position="44"/>
    </location>
</feature>
<feature type="transmembrane region" description="Helical" evidence="1">
    <location>
        <begin position="143"/>
        <end position="162"/>
    </location>
</feature>
<sequence>MSAVGSCVGQVFYAYRIFIVSKSRIIPIFIVCVSLTSSAVTMMIGIGNYKVGNITKLNNRTTCIAVGISCGTAALCDILIAICMTYYTSSFSLSLMRSTTNFRRTRMLVTKIIRVTIETGSVTAVVALLSFVLFIAFPHQAFFITPYSLVSTLYANCVYIVLNSRFQIIGGRDTYTSPTDMSITTTMIRNITSQLAEGTRPVDGMQGREPVVAMISHEAFDETAQIRDKLQDTCMVLSA</sequence>
<dbReference type="Pfam" id="PF20152">
    <property type="entry name" value="DUF6534"/>
    <property type="match status" value="1"/>
</dbReference>
<keyword evidence="1" id="KW-0812">Transmembrane</keyword>
<feature type="transmembrane region" description="Helical" evidence="1">
    <location>
        <begin position="64"/>
        <end position="87"/>
    </location>
</feature>
<evidence type="ECO:0000256" key="1">
    <source>
        <dbReference type="SAM" id="Phobius"/>
    </source>
</evidence>
<name>A0AA39JZ05_9AGAR</name>
<accession>A0AA39JZ05</accession>
<protein>
    <recommendedName>
        <fullName evidence="2">DUF6534 domain-containing protein</fullName>
    </recommendedName>
</protein>
<dbReference type="PANTHER" id="PTHR40465">
    <property type="entry name" value="CHROMOSOME 1, WHOLE GENOME SHOTGUN SEQUENCE"/>
    <property type="match status" value="1"/>
</dbReference>
<dbReference type="Proteomes" id="UP001175226">
    <property type="component" value="Unassembled WGS sequence"/>
</dbReference>
<reference evidence="3" key="1">
    <citation type="submission" date="2023-06" db="EMBL/GenBank/DDBJ databases">
        <authorList>
            <consortium name="Lawrence Berkeley National Laboratory"/>
            <person name="Ahrendt S."/>
            <person name="Sahu N."/>
            <person name="Indic B."/>
            <person name="Wong-Bajracharya J."/>
            <person name="Merenyi Z."/>
            <person name="Ke H.-M."/>
            <person name="Monk M."/>
            <person name="Kocsube S."/>
            <person name="Drula E."/>
            <person name="Lipzen A."/>
            <person name="Balint B."/>
            <person name="Henrissat B."/>
            <person name="Andreopoulos B."/>
            <person name="Martin F.M."/>
            <person name="Harder C.B."/>
            <person name="Rigling D."/>
            <person name="Ford K.L."/>
            <person name="Foster G.D."/>
            <person name="Pangilinan J."/>
            <person name="Papanicolaou A."/>
            <person name="Barry K."/>
            <person name="LaButti K."/>
            <person name="Viragh M."/>
            <person name="Koriabine M."/>
            <person name="Yan M."/>
            <person name="Riley R."/>
            <person name="Champramary S."/>
            <person name="Plett K.L."/>
            <person name="Tsai I.J."/>
            <person name="Slot J."/>
            <person name="Sipos G."/>
            <person name="Plett J."/>
            <person name="Nagy L.G."/>
            <person name="Grigoriev I.V."/>
        </authorList>
    </citation>
    <scope>NUCLEOTIDE SEQUENCE</scope>
    <source>
        <strain evidence="3">FPL87.14</strain>
    </source>
</reference>
<dbReference type="InterPro" id="IPR045339">
    <property type="entry name" value="DUF6534"/>
</dbReference>
<dbReference type="AlphaFoldDB" id="A0AA39JZ05"/>
<gene>
    <name evidence="3" type="ORF">EV421DRAFT_1899885</name>
</gene>
<evidence type="ECO:0000313" key="4">
    <source>
        <dbReference type="Proteomes" id="UP001175226"/>
    </source>
</evidence>